<keyword evidence="4" id="KW-1185">Reference proteome</keyword>
<evidence type="ECO:0000313" key="4">
    <source>
        <dbReference type="Proteomes" id="UP000595237"/>
    </source>
</evidence>
<dbReference type="EMBL" id="CP068148">
    <property type="protein sequence ID" value="QQU55913.1"/>
    <property type="molecule type" value="Genomic_DNA"/>
</dbReference>
<accession>A0ABX7D8I0</accession>
<keyword evidence="2" id="KW-1133">Transmembrane helix</keyword>
<sequence>MSGGMLTQVINNLSRTGEAIQKFDGLPANAIPIQRNIQSAINTLLPDIKQMQRDVTTWGLKLEAQLDEKLAVLESLSPSELTMFIRQSKEEITKVMSQVDKVKDRTKNTDNTVVDNNITLQRIIIDLQATIAGLKSNLQGSQQKLDELNKKKYYFIALGILGIPGLIAMAVLLSEAQSNVNSIERQISAQQSDIRQQQSFATQTVAFSQDLLELSNHMLKIGNAIEFVSNDIQKAEKNISGGEAAQLTKLFFTAAKMSVKTLLVDAS</sequence>
<reference evidence="3 4" key="1">
    <citation type="submission" date="2021-01" db="EMBL/GenBank/DDBJ databases">
        <title>FDA dAtabase for Regulatory Grade micrObial Sequences (FDA-ARGOS): Supporting development and validation of Infectious Disease Dx tests.</title>
        <authorList>
            <person name="Blissenbach B."/>
            <person name="Krut O."/>
            <person name="Tallon L."/>
            <person name="Sadzewicz L."/>
            <person name="Zhao X."/>
            <person name="Boylan J."/>
            <person name="Ott S."/>
            <person name="Bowen H."/>
            <person name="Vavikolanu K."/>
            <person name="Mehta A."/>
            <person name="Aluvathingal J."/>
            <person name="Nadendla S."/>
            <person name="Yan Y."/>
            <person name="Sichtig H."/>
        </authorList>
    </citation>
    <scope>NUCLEOTIDE SEQUENCE [LARGE SCALE GENOMIC DNA]</scope>
    <source>
        <strain evidence="3 4">FDAARGOS_1081</strain>
    </source>
</reference>
<proteinExistence type="predicted"/>
<dbReference type="Gene3D" id="1.20.1170.10">
    <property type="match status" value="1"/>
</dbReference>
<keyword evidence="2" id="KW-0472">Membrane</keyword>
<dbReference type="SUPFAM" id="SSF58100">
    <property type="entry name" value="Bacterial hemolysins"/>
    <property type="match status" value="1"/>
</dbReference>
<evidence type="ECO:0000256" key="2">
    <source>
        <dbReference type="SAM" id="Phobius"/>
    </source>
</evidence>
<keyword evidence="2" id="KW-0812">Transmembrane</keyword>
<protein>
    <submittedName>
        <fullName evidence="3">Uncharacterized protein</fullName>
    </submittedName>
</protein>
<dbReference type="RefSeq" id="WP_187961942.1">
    <property type="nucleotide sequence ID" value="NZ_CAMISX010000003.1"/>
</dbReference>
<name>A0ABX7D8I0_SERLI</name>
<feature type="coiled-coil region" evidence="1">
    <location>
        <begin position="85"/>
        <end position="193"/>
    </location>
</feature>
<dbReference type="Proteomes" id="UP000595237">
    <property type="component" value="Chromosome"/>
</dbReference>
<evidence type="ECO:0000256" key="1">
    <source>
        <dbReference type="SAM" id="Coils"/>
    </source>
</evidence>
<feature type="transmembrane region" description="Helical" evidence="2">
    <location>
        <begin position="153"/>
        <end position="173"/>
    </location>
</feature>
<gene>
    <name evidence="3" type="ORF">I6I38_02540</name>
</gene>
<organism evidence="3 4">
    <name type="scientific">Serratia liquefaciens</name>
    <dbReference type="NCBI Taxonomy" id="614"/>
    <lineage>
        <taxon>Bacteria</taxon>
        <taxon>Pseudomonadati</taxon>
        <taxon>Pseudomonadota</taxon>
        <taxon>Gammaproteobacteria</taxon>
        <taxon>Enterobacterales</taxon>
        <taxon>Yersiniaceae</taxon>
        <taxon>Serratia</taxon>
    </lineage>
</organism>
<keyword evidence="1" id="KW-0175">Coiled coil</keyword>
<evidence type="ECO:0000313" key="3">
    <source>
        <dbReference type="EMBL" id="QQU55913.1"/>
    </source>
</evidence>